<protein>
    <submittedName>
        <fullName evidence="1">Uncharacterized protein</fullName>
    </submittedName>
</protein>
<sequence>MHWADQYLHVQNLVNANLRKSLDITLNGQTFAHSTFRKCKSLDITRIDKYLRIQSLVNVNLLASH</sequence>
<evidence type="ECO:0000313" key="1">
    <source>
        <dbReference type="EMBL" id="QHT00211.1"/>
    </source>
</evidence>
<accession>A0A6C0C706</accession>
<reference evidence="1" key="1">
    <citation type="journal article" date="2020" name="Nature">
        <title>Giant virus diversity and host interactions through global metagenomics.</title>
        <authorList>
            <person name="Schulz F."/>
            <person name="Roux S."/>
            <person name="Paez-Espino D."/>
            <person name="Jungbluth S."/>
            <person name="Walsh D.A."/>
            <person name="Denef V.J."/>
            <person name="McMahon K.D."/>
            <person name="Konstantinidis K.T."/>
            <person name="Eloe-Fadrosh E.A."/>
            <person name="Kyrpides N.C."/>
            <person name="Woyke T."/>
        </authorList>
    </citation>
    <scope>NUCLEOTIDE SEQUENCE</scope>
    <source>
        <strain evidence="1">GVMAG-M-3300020192-26</strain>
    </source>
</reference>
<organism evidence="1">
    <name type="scientific">viral metagenome</name>
    <dbReference type="NCBI Taxonomy" id="1070528"/>
    <lineage>
        <taxon>unclassified sequences</taxon>
        <taxon>metagenomes</taxon>
        <taxon>organismal metagenomes</taxon>
    </lineage>
</organism>
<proteinExistence type="predicted"/>
<dbReference type="AlphaFoldDB" id="A0A6C0C706"/>
<name>A0A6C0C706_9ZZZZ</name>
<dbReference type="EMBL" id="MN739353">
    <property type="protein sequence ID" value="QHT00211.1"/>
    <property type="molecule type" value="Genomic_DNA"/>
</dbReference>